<evidence type="ECO:0000313" key="1">
    <source>
        <dbReference type="EMBL" id="MEJ8657910.1"/>
    </source>
</evidence>
<dbReference type="Proteomes" id="UP001375539">
    <property type="component" value="Unassembled WGS sequence"/>
</dbReference>
<comment type="caution">
    <text evidence="1">The sequence shown here is derived from an EMBL/GenBank/DDBJ whole genome shotgun (WGS) entry which is preliminary data.</text>
</comment>
<evidence type="ECO:0000313" key="2">
    <source>
        <dbReference type="Proteomes" id="UP001375539"/>
    </source>
</evidence>
<sequence length="60" mass="6165">MTNSAPLVSVLADVSELSDAELAELPDTVFGAIVARLRDDALHPSGEPVSAFTSALNPVS</sequence>
<name>A0ACC6QHC1_9ACTN</name>
<protein>
    <submittedName>
        <fullName evidence="1">FxSxx-COOH cyclophane-containing RiPP peptide</fullName>
    </submittedName>
</protein>
<proteinExistence type="predicted"/>
<reference evidence="1" key="1">
    <citation type="submission" date="2024-03" db="EMBL/GenBank/DDBJ databases">
        <title>Novel Streptomyces species of biotechnological and ecological value are a feature of Machair soil.</title>
        <authorList>
            <person name="Prole J.R."/>
            <person name="Goodfellow M."/>
            <person name="Allenby N."/>
            <person name="Ward A.C."/>
        </authorList>
    </citation>
    <scope>NUCLEOTIDE SEQUENCE</scope>
    <source>
        <strain evidence="1">MS1.AVA.4</strain>
    </source>
</reference>
<organism evidence="1 2">
    <name type="scientific">Streptomyces pratisoli</name>
    <dbReference type="NCBI Taxonomy" id="3139917"/>
    <lineage>
        <taxon>Bacteria</taxon>
        <taxon>Bacillati</taxon>
        <taxon>Actinomycetota</taxon>
        <taxon>Actinomycetes</taxon>
        <taxon>Kitasatosporales</taxon>
        <taxon>Streptomycetaceae</taxon>
        <taxon>Streptomyces</taxon>
    </lineage>
</organism>
<dbReference type="EMBL" id="JBBKAI010000002">
    <property type="protein sequence ID" value="MEJ8657910.1"/>
    <property type="molecule type" value="Genomic_DNA"/>
</dbReference>
<keyword evidence="2" id="KW-1185">Reference proteome</keyword>
<gene>
    <name evidence="1" type="primary">fxsA</name>
    <name evidence="1" type="ORF">WKI58_15475</name>
</gene>
<accession>A0ACC6QHC1</accession>